<dbReference type="Pfam" id="PF06325">
    <property type="entry name" value="PrmA"/>
    <property type="match status" value="1"/>
</dbReference>
<accession>A0A1H6IPH4</accession>
<dbReference type="SUPFAM" id="SSF53335">
    <property type="entry name" value="S-adenosyl-L-methionine-dependent methyltransferases"/>
    <property type="match status" value="1"/>
</dbReference>
<evidence type="ECO:0000256" key="1">
    <source>
        <dbReference type="ARBA" id="ARBA00022603"/>
    </source>
</evidence>
<dbReference type="InterPro" id="IPR029063">
    <property type="entry name" value="SAM-dependent_MTases_sf"/>
</dbReference>
<dbReference type="PANTHER" id="PTHR43648:SF1">
    <property type="entry name" value="ELECTRON TRANSFER FLAVOPROTEIN BETA SUBUNIT LYSINE METHYLTRANSFERASE"/>
    <property type="match status" value="1"/>
</dbReference>
<dbReference type="InterPro" id="IPR050078">
    <property type="entry name" value="Ribosomal_L11_MeTrfase_PrmA"/>
</dbReference>
<dbReference type="OrthoDB" id="9794615at2"/>
<keyword evidence="2" id="KW-0808">Transferase</keyword>
<dbReference type="GO" id="GO:0032259">
    <property type="term" value="P:methylation"/>
    <property type="evidence" value="ECO:0007669"/>
    <property type="project" value="UniProtKB-KW"/>
</dbReference>
<evidence type="ECO:0000256" key="2">
    <source>
        <dbReference type="ARBA" id="ARBA00022679"/>
    </source>
</evidence>
<dbReference type="AlphaFoldDB" id="A0A1H6IPH4"/>
<dbReference type="EMBL" id="FNWO01000012">
    <property type="protein sequence ID" value="SEH51648.1"/>
    <property type="molecule type" value="Genomic_DNA"/>
</dbReference>
<dbReference type="PANTHER" id="PTHR43648">
    <property type="entry name" value="ELECTRON TRANSFER FLAVOPROTEIN BETA SUBUNIT LYSINE METHYLTRANSFERASE"/>
    <property type="match status" value="1"/>
</dbReference>
<dbReference type="RefSeq" id="WP_074769511.1">
    <property type="nucleotide sequence ID" value="NZ_FNWO01000012.1"/>
</dbReference>
<dbReference type="CDD" id="cd02440">
    <property type="entry name" value="AdoMet_MTases"/>
    <property type="match status" value="1"/>
</dbReference>
<dbReference type="Proteomes" id="UP000182983">
    <property type="component" value="Unassembled WGS sequence"/>
</dbReference>
<proteinExistence type="predicted"/>
<protein>
    <submittedName>
        <fullName evidence="3">Predicted nicotinamide N-methyase</fullName>
    </submittedName>
</protein>
<keyword evidence="1" id="KW-0489">Methyltransferase</keyword>
<evidence type="ECO:0000313" key="3">
    <source>
        <dbReference type="EMBL" id="SEH51648.1"/>
    </source>
</evidence>
<keyword evidence="4" id="KW-1185">Reference proteome</keyword>
<reference evidence="4" key="1">
    <citation type="submission" date="2016-10" db="EMBL/GenBank/DDBJ databases">
        <authorList>
            <person name="Varghese N."/>
            <person name="Submissions S."/>
        </authorList>
    </citation>
    <scope>NUCLEOTIDE SEQUENCE [LARGE SCALE GENOMIC DNA]</scope>
    <source>
        <strain evidence="4">DSM 13234</strain>
    </source>
</reference>
<organism evidence="3 4">
    <name type="scientific">Magnetospirillum fulvum</name>
    <name type="common">Rhodospirillum fulvum</name>
    <dbReference type="NCBI Taxonomy" id="1082"/>
    <lineage>
        <taxon>Bacteria</taxon>
        <taxon>Pseudomonadati</taxon>
        <taxon>Pseudomonadota</taxon>
        <taxon>Alphaproteobacteria</taxon>
        <taxon>Rhodospirillales</taxon>
        <taxon>Rhodospirillaceae</taxon>
        <taxon>Magnetospirillum</taxon>
    </lineage>
</organism>
<evidence type="ECO:0000313" key="4">
    <source>
        <dbReference type="Proteomes" id="UP000182983"/>
    </source>
</evidence>
<dbReference type="Gene3D" id="3.40.50.150">
    <property type="entry name" value="Vaccinia Virus protein VP39"/>
    <property type="match status" value="1"/>
</dbReference>
<sequence length="219" mass="23292">MTAPLPVDPAAFIRAHTLPTSPPACPEIRMWSATEITPIWEATEAWLEAHGVSPPYWAFCWAGGQALTRWVLDNPAEVAGLRVLDFAAGSGVTAIAAAMCGAARVEAAEIDPLACAAIALNAELNGVTVDLVEGDLVGSPCRWDLVVAGDVCYEAPMTAHIWPWLKSLAASGARVILADPGRAYLPRVGLRRLADYSVVTSLELEDRSQREVSIYTLAG</sequence>
<dbReference type="GO" id="GO:0016279">
    <property type="term" value="F:protein-lysine N-methyltransferase activity"/>
    <property type="evidence" value="ECO:0007669"/>
    <property type="project" value="TreeGrafter"/>
</dbReference>
<name>A0A1H6IPH4_MAGFU</name>
<gene>
    <name evidence="3" type="ORF">SAMN04244559_02738</name>
</gene>